<name>A0ABX6IIV0_9ACTN</name>
<dbReference type="InterPro" id="IPR003180">
    <property type="entry name" value="MPG"/>
</dbReference>
<keyword evidence="3 5" id="KW-0378">Hydrolase</keyword>
<dbReference type="EMBL" id="CP045809">
    <property type="protein sequence ID" value="QHN35809.1"/>
    <property type="molecule type" value="Genomic_DNA"/>
</dbReference>
<evidence type="ECO:0000313" key="8">
    <source>
        <dbReference type="Proteomes" id="UP001059836"/>
    </source>
</evidence>
<evidence type="ECO:0000256" key="1">
    <source>
        <dbReference type="ARBA" id="ARBA00009232"/>
    </source>
</evidence>
<evidence type="ECO:0000256" key="6">
    <source>
        <dbReference type="SAM" id="MobiDB-lite"/>
    </source>
</evidence>
<keyword evidence="2 5" id="KW-0227">DNA damage</keyword>
<sequence>MRITARTASRMTQCGVDVDALRDSDPVTAASRVLGAILTVGEVVARIVEVEAYGSPANGPWPDPAAHSYPGPTPRNRVMFGPPGVLYVYLSYGIHRCMNVVCGPEDTACAVLLRSAEIIEGADVVTARRPGARRAADLARGPGNLGRALGIELSDNGTELFDPASPIRLELRGVPSWAAGPRVGISEAADRPWRLWFPDSPAVSTYRRSPRATPPDTGVPA</sequence>
<dbReference type="Pfam" id="PF02245">
    <property type="entry name" value="Pur_DNA_glyco"/>
    <property type="match status" value="1"/>
</dbReference>
<dbReference type="Gene3D" id="3.10.300.10">
    <property type="entry name" value="Methylpurine-DNA glycosylase (MPG)"/>
    <property type="match status" value="1"/>
</dbReference>
<accession>A0ABX6IIV0</accession>
<comment type="similarity">
    <text evidence="1 5">Belongs to the DNA glycosylase MPG family.</text>
</comment>
<proteinExistence type="inferred from homology"/>
<dbReference type="InterPro" id="IPR036995">
    <property type="entry name" value="MPG_sf"/>
</dbReference>
<reference evidence="7" key="1">
    <citation type="journal article" date="2021" name="Nat. Microbiol.">
        <title>Cocultivation of an ultrasmall environmental parasitic bacterium with lytic ability against bacteria associated with wastewater foams.</title>
        <authorList>
            <person name="Batinovic S."/>
            <person name="Rose J.J.A."/>
            <person name="Ratcliffe J."/>
            <person name="Seviour R.J."/>
            <person name="Petrovski S."/>
        </authorList>
    </citation>
    <scope>NUCLEOTIDE SEQUENCE</scope>
    <source>
        <strain evidence="7">CON9</strain>
    </source>
</reference>
<evidence type="ECO:0000256" key="3">
    <source>
        <dbReference type="ARBA" id="ARBA00022801"/>
    </source>
</evidence>
<protein>
    <recommendedName>
        <fullName evidence="5">Putative 3-methyladenine DNA glycosylase</fullName>
        <ecNumber evidence="5">3.2.2.-</ecNumber>
    </recommendedName>
</protein>
<evidence type="ECO:0000256" key="5">
    <source>
        <dbReference type="HAMAP-Rule" id="MF_00527"/>
    </source>
</evidence>
<dbReference type="Proteomes" id="UP001059836">
    <property type="component" value="Chromosome"/>
</dbReference>
<feature type="region of interest" description="Disordered" evidence="6">
    <location>
        <begin position="201"/>
        <end position="221"/>
    </location>
</feature>
<dbReference type="NCBIfam" id="TIGR00567">
    <property type="entry name" value="3mg"/>
    <property type="match status" value="1"/>
</dbReference>
<evidence type="ECO:0000256" key="4">
    <source>
        <dbReference type="ARBA" id="ARBA00023204"/>
    </source>
</evidence>
<keyword evidence="4 5" id="KW-0234">DNA repair</keyword>
<dbReference type="HAMAP" id="MF_00527">
    <property type="entry name" value="3MGH"/>
    <property type="match status" value="1"/>
</dbReference>
<dbReference type="PANTHER" id="PTHR10429">
    <property type="entry name" value="DNA-3-METHYLADENINE GLYCOSYLASE"/>
    <property type="match status" value="1"/>
</dbReference>
<keyword evidence="8" id="KW-1185">Reference proteome</keyword>
<gene>
    <name evidence="7" type="ORF">GII31_13925</name>
</gene>
<evidence type="ECO:0000256" key="2">
    <source>
        <dbReference type="ARBA" id="ARBA00022763"/>
    </source>
</evidence>
<dbReference type="EC" id="3.2.2.-" evidence="5"/>
<evidence type="ECO:0000313" key="7">
    <source>
        <dbReference type="EMBL" id="QHN35809.1"/>
    </source>
</evidence>
<dbReference type="GO" id="GO:0016798">
    <property type="term" value="F:hydrolase activity, acting on glycosyl bonds"/>
    <property type="evidence" value="ECO:0007669"/>
    <property type="project" value="UniProtKB-KW"/>
</dbReference>
<keyword evidence="7" id="KW-0326">Glycosidase</keyword>
<dbReference type="InterPro" id="IPR011034">
    <property type="entry name" value="Formyl_transferase-like_C_sf"/>
</dbReference>
<organism evidence="7 8">
    <name type="scientific">Gordonia pseudamarae</name>
    <dbReference type="NCBI Taxonomy" id="2831662"/>
    <lineage>
        <taxon>Bacteria</taxon>
        <taxon>Bacillati</taxon>
        <taxon>Actinomycetota</taxon>
        <taxon>Actinomycetes</taxon>
        <taxon>Mycobacteriales</taxon>
        <taxon>Gordoniaceae</taxon>
        <taxon>Gordonia</taxon>
    </lineage>
</organism>
<dbReference type="PANTHER" id="PTHR10429:SF0">
    <property type="entry name" value="DNA-3-METHYLADENINE GLYCOSYLASE"/>
    <property type="match status" value="1"/>
</dbReference>
<dbReference type="SUPFAM" id="SSF50486">
    <property type="entry name" value="FMT C-terminal domain-like"/>
    <property type="match status" value="1"/>
</dbReference>
<dbReference type="NCBIfam" id="NF002003">
    <property type="entry name" value="PRK00802.1-3"/>
    <property type="match status" value="1"/>
</dbReference>
<dbReference type="CDD" id="cd00540">
    <property type="entry name" value="AAG"/>
    <property type="match status" value="1"/>
</dbReference>